<dbReference type="SMART" id="SM00028">
    <property type="entry name" value="TPR"/>
    <property type="match status" value="6"/>
</dbReference>
<keyword evidence="9" id="KW-0227">DNA damage</keyword>
<keyword evidence="8" id="KW-0677">Repeat</keyword>
<comment type="similarity">
    <text evidence="4">Belongs to the peroxisomal targeting signal receptor family.</text>
</comment>
<dbReference type="InterPro" id="IPR001611">
    <property type="entry name" value="Leu-rich_rpt"/>
</dbReference>
<feature type="repeat" description="TPR" evidence="14">
    <location>
        <begin position="202"/>
        <end position="235"/>
    </location>
</feature>
<dbReference type="Pfam" id="PF14580">
    <property type="entry name" value="LRR_9"/>
    <property type="match status" value="1"/>
</dbReference>
<dbReference type="InterPro" id="IPR019734">
    <property type="entry name" value="TPR_rpt"/>
</dbReference>
<dbReference type="SMART" id="SM00365">
    <property type="entry name" value="LRR_SD22"/>
    <property type="match status" value="3"/>
</dbReference>
<dbReference type="Gene3D" id="3.80.10.10">
    <property type="entry name" value="Ribonuclease Inhibitor"/>
    <property type="match status" value="1"/>
</dbReference>
<dbReference type="PROSITE" id="PS50293">
    <property type="entry name" value="TPR_REGION"/>
    <property type="match status" value="1"/>
</dbReference>
<evidence type="ECO:0000256" key="14">
    <source>
        <dbReference type="PROSITE-ProRule" id="PRU00339"/>
    </source>
</evidence>
<dbReference type="PROSITE" id="PS51450">
    <property type="entry name" value="LRR"/>
    <property type="match status" value="3"/>
</dbReference>
<evidence type="ECO:0000256" key="8">
    <source>
        <dbReference type="ARBA" id="ARBA00022737"/>
    </source>
</evidence>
<dbReference type="InterPro" id="IPR024111">
    <property type="entry name" value="PEX5/PEX5L"/>
</dbReference>
<keyword evidence="13" id="KW-0234">DNA repair</keyword>
<dbReference type="EMBL" id="DAKRPA010000006">
    <property type="protein sequence ID" value="DBA04671.1"/>
    <property type="molecule type" value="Genomic_DNA"/>
</dbReference>
<dbReference type="GO" id="GO:0016560">
    <property type="term" value="P:protein import into peroxisome matrix, docking"/>
    <property type="evidence" value="ECO:0007669"/>
    <property type="project" value="TreeGrafter"/>
</dbReference>
<evidence type="ECO:0000256" key="1">
    <source>
        <dbReference type="ARBA" id="ARBA00004275"/>
    </source>
</evidence>
<dbReference type="GO" id="GO:0005694">
    <property type="term" value="C:chromosome"/>
    <property type="evidence" value="ECO:0007669"/>
    <property type="project" value="UniProtKB-SubCell"/>
</dbReference>
<dbReference type="Pfam" id="PF00515">
    <property type="entry name" value="TPR_1"/>
    <property type="match status" value="1"/>
</dbReference>
<reference evidence="16" key="1">
    <citation type="submission" date="2022-11" db="EMBL/GenBank/DDBJ databases">
        <authorList>
            <person name="Morgan W.R."/>
            <person name="Tartar A."/>
        </authorList>
    </citation>
    <scope>NUCLEOTIDE SEQUENCE</scope>
    <source>
        <strain evidence="16">ARSEF 373</strain>
    </source>
</reference>
<evidence type="ECO:0000256" key="4">
    <source>
        <dbReference type="ARBA" id="ARBA00005348"/>
    </source>
</evidence>
<keyword evidence="7" id="KW-0963">Cytoplasm</keyword>
<reference evidence="16" key="2">
    <citation type="journal article" date="2023" name="Microbiol Resour">
        <title>Decontamination and Annotation of the Draft Genome Sequence of the Oomycete Lagenidium giganteum ARSEF 373.</title>
        <authorList>
            <person name="Morgan W.R."/>
            <person name="Tartar A."/>
        </authorList>
    </citation>
    <scope>NUCLEOTIDE SEQUENCE</scope>
    <source>
        <strain evidence="16">ARSEF 373</strain>
    </source>
</reference>
<evidence type="ECO:0000313" key="16">
    <source>
        <dbReference type="EMBL" id="DBA04671.1"/>
    </source>
</evidence>
<feature type="repeat" description="TPR" evidence="14">
    <location>
        <begin position="236"/>
        <end position="269"/>
    </location>
</feature>
<dbReference type="GO" id="GO:0006325">
    <property type="term" value="P:chromatin organization"/>
    <property type="evidence" value="ECO:0007669"/>
    <property type="project" value="UniProtKB-KW"/>
</dbReference>
<evidence type="ECO:0000256" key="7">
    <source>
        <dbReference type="ARBA" id="ARBA00022490"/>
    </source>
</evidence>
<evidence type="ECO:0000256" key="11">
    <source>
        <dbReference type="ARBA" id="ARBA00022853"/>
    </source>
</evidence>
<dbReference type="InterPro" id="IPR011990">
    <property type="entry name" value="TPR-like_helical_dom_sf"/>
</dbReference>
<evidence type="ECO:0000256" key="5">
    <source>
        <dbReference type="ARBA" id="ARBA00010999"/>
    </source>
</evidence>
<organism evidence="16 17">
    <name type="scientific">Lagenidium giganteum</name>
    <dbReference type="NCBI Taxonomy" id="4803"/>
    <lineage>
        <taxon>Eukaryota</taxon>
        <taxon>Sar</taxon>
        <taxon>Stramenopiles</taxon>
        <taxon>Oomycota</taxon>
        <taxon>Peronosporomycetes</taxon>
        <taxon>Pythiales</taxon>
        <taxon>Pythiaceae</taxon>
    </lineage>
</organism>
<feature type="repeat" description="TPR" evidence="14">
    <location>
        <begin position="67"/>
        <end position="100"/>
    </location>
</feature>
<accession>A0AAV2ZEM3</accession>
<evidence type="ECO:0000256" key="10">
    <source>
        <dbReference type="ARBA" id="ARBA00022803"/>
    </source>
</evidence>
<dbReference type="Proteomes" id="UP001146120">
    <property type="component" value="Unassembled WGS sequence"/>
</dbReference>
<proteinExistence type="inferred from homology"/>
<keyword evidence="11" id="KW-0156">Chromatin regulator</keyword>
<dbReference type="PANTHER" id="PTHR10130">
    <property type="entry name" value="PEROXISOMAL TARGETING SIGNAL 1 RECEPTOR PEX5"/>
    <property type="match status" value="1"/>
</dbReference>
<dbReference type="InterPro" id="IPR032675">
    <property type="entry name" value="LRR_dom_sf"/>
</dbReference>
<dbReference type="SUPFAM" id="SSF52075">
    <property type="entry name" value="Outer arm dynein light chain 1"/>
    <property type="match status" value="1"/>
</dbReference>
<evidence type="ECO:0000256" key="3">
    <source>
        <dbReference type="ARBA" id="ARBA00004496"/>
    </source>
</evidence>
<sequence length="860" mass="97033">MAEAKSSDPFEDVWEETQSNEYVYQADNPFLEHTENFKRGVSLFESGRLSEAIMAFEAEVQQHPENSEAWRMLGECHAENDEDKSAIICLERAVEEDPYNLSALLALGVSHVNELNPQGALKTLKAWVQHNPKFHGLEIQLDEYSDGSLMDEVMQLMLQAQRHDAQDTDVQVVLGVLYNVSKDYDAAAANLEAAANTRPQEYSLWNKLGATLANSSRSSEAIPSYHKALEIKPRYARGWLNLGISHANLGNYEEATKCYLQALSLNNRAEHIWSYLRICFTCMERFDLIKLSDTRDLALFHMPATMMETNPTLSRLRERERAKFREERKGKIPVMDAETLRDICLDNDGYETPELNDNLYAHFRGFQRIEGLEPYYNLKALWLESNGLTRIENLTPLRNLRCLYLSKNLIETIENLECLPELNTLDVSDNRIKTLSGLAKLPQLSSLNVSRNLLEDSNDLQELRSCPNISNLDVSNNKLEDVAVLDVFVAMPQLRALRITGNDVVSKTKHFRRVYISRMPELSFLDRPIFPIERKGVAAWQQGGSEAELQAKRAFVQMENDERRRTLQEFRAWQASVRERRLREIEAEKAVKQAKKTENKANNTVTVDLRGFRGITEEEYAKLSPAERSVWDARIEQAHIESVQAKYEVLGDGIRRMGARFWAAEKEELLHKAPAPTTLTRPSTTDATVKLDVRQETAASSMQGRELGQKQEQDVSISQQAPAPTAQPTEASVVIAAMPPPAPVCPSVKMGSDALPNPPAREHALPTATAINKVAAPPASDSRAAEAVNVASEAADTIVHRDPVAFFKEVGDAREAWSQLEQRARHAPFLHRPLHLPSIESVRMIANLAACCRRQVHMLH</sequence>
<evidence type="ECO:0000256" key="6">
    <source>
        <dbReference type="ARBA" id="ARBA00022454"/>
    </source>
</evidence>
<comment type="caution">
    <text evidence="16">The sequence shown here is derived from an EMBL/GenBank/DDBJ whole genome shotgun (WGS) entry which is preliminary data.</text>
</comment>
<dbReference type="GO" id="GO:0005778">
    <property type="term" value="C:peroxisomal membrane"/>
    <property type="evidence" value="ECO:0007669"/>
    <property type="project" value="TreeGrafter"/>
</dbReference>
<dbReference type="PROSITE" id="PS50005">
    <property type="entry name" value="TPR"/>
    <property type="match status" value="3"/>
</dbReference>
<dbReference type="Pfam" id="PF13432">
    <property type="entry name" value="TPR_16"/>
    <property type="match status" value="2"/>
</dbReference>
<feature type="compositionally biased region" description="Low complexity" evidence="15">
    <location>
        <begin position="719"/>
        <end position="729"/>
    </location>
</feature>
<dbReference type="SUPFAM" id="SSF48452">
    <property type="entry name" value="TPR-like"/>
    <property type="match status" value="1"/>
</dbReference>
<comment type="subcellular location">
    <subcellularLocation>
        <location evidence="2">Chromosome</location>
    </subcellularLocation>
    <subcellularLocation>
        <location evidence="3">Cytoplasm</location>
    </subcellularLocation>
    <subcellularLocation>
        <location evidence="1">Peroxisome</location>
    </subcellularLocation>
</comment>
<dbReference type="GO" id="GO:0006281">
    <property type="term" value="P:DNA repair"/>
    <property type="evidence" value="ECO:0007669"/>
    <property type="project" value="UniProtKB-KW"/>
</dbReference>
<protein>
    <recommendedName>
        <fullName evidence="18">Peroxin-5</fullName>
    </recommendedName>
</protein>
<evidence type="ECO:0000256" key="15">
    <source>
        <dbReference type="SAM" id="MobiDB-lite"/>
    </source>
</evidence>
<gene>
    <name evidence="16" type="ORF">N0F65_012254</name>
</gene>
<evidence type="ECO:0000256" key="2">
    <source>
        <dbReference type="ARBA" id="ARBA00004286"/>
    </source>
</evidence>
<keyword evidence="12" id="KW-0576">Peroxisome</keyword>
<evidence type="ECO:0008006" key="18">
    <source>
        <dbReference type="Google" id="ProtNLM"/>
    </source>
</evidence>
<comment type="similarity">
    <text evidence="5">Belongs to the Tonsoku family.</text>
</comment>
<keyword evidence="17" id="KW-1185">Reference proteome</keyword>
<keyword evidence="6" id="KW-0158">Chromosome</keyword>
<dbReference type="GO" id="GO:0005052">
    <property type="term" value="F:peroxisome matrix targeting signal-1 binding"/>
    <property type="evidence" value="ECO:0007669"/>
    <property type="project" value="TreeGrafter"/>
</dbReference>
<evidence type="ECO:0000256" key="9">
    <source>
        <dbReference type="ARBA" id="ARBA00022763"/>
    </source>
</evidence>
<dbReference type="Gene3D" id="1.25.40.10">
    <property type="entry name" value="Tetratricopeptide repeat domain"/>
    <property type="match status" value="1"/>
</dbReference>
<evidence type="ECO:0000313" key="17">
    <source>
        <dbReference type="Proteomes" id="UP001146120"/>
    </source>
</evidence>
<dbReference type="AlphaFoldDB" id="A0AAV2ZEM3"/>
<keyword evidence="10 14" id="KW-0802">TPR repeat</keyword>
<dbReference type="FunFam" id="1.25.40.10:FF:000698">
    <property type="entry name" value="Peroxisomal targeting signal receptor"/>
    <property type="match status" value="1"/>
</dbReference>
<dbReference type="GO" id="GO:0005829">
    <property type="term" value="C:cytosol"/>
    <property type="evidence" value="ECO:0007669"/>
    <property type="project" value="TreeGrafter"/>
</dbReference>
<name>A0AAV2ZEM3_9STRA</name>
<evidence type="ECO:0000256" key="13">
    <source>
        <dbReference type="ARBA" id="ARBA00023204"/>
    </source>
</evidence>
<feature type="region of interest" description="Disordered" evidence="15">
    <location>
        <begin position="697"/>
        <end position="729"/>
    </location>
</feature>
<evidence type="ECO:0000256" key="12">
    <source>
        <dbReference type="ARBA" id="ARBA00023140"/>
    </source>
</evidence>
<dbReference type="PANTHER" id="PTHR10130:SF0">
    <property type="entry name" value="GH08708P"/>
    <property type="match status" value="1"/>
</dbReference>